<evidence type="ECO:0000313" key="1">
    <source>
        <dbReference type="EMBL" id="KAJ5066539.1"/>
    </source>
</evidence>
<keyword evidence="2" id="KW-1185">Reference proteome</keyword>
<protein>
    <submittedName>
        <fullName evidence="1">Uncharacterized protein</fullName>
    </submittedName>
</protein>
<accession>A0A9Q0R593</accession>
<gene>
    <name evidence="1" type="ORF">M0811_13565</name>
</gene>
<dbReference type="AlphaFoldDB" id="A0A9Q0R593"/>
<proteinExistence type="predicted"/>
<dbReference type="EMBL" id="JAPDFW010000141">
    <property type="protein sequence ID" value="KAJ5066539.1"/>
    <property type="molecule type" value="Genomic_DNA"/>
</dbReference>
<name>A0A9Q0R593_ANAIG</name>
<sequence>MHTILWKCKYIIDLKANNFTKSFKIVDDQIFLCTKCNKFLTIRSKSKLTKHIQTELHQNNKKKKEKLYKQNQKSTELLKAYTTENTRQKEKNIFQQIINSSIVGKVQIFL</sequence>
<dbReference type="Proteomes" id="UP001149090">
    <property type="component" value="Unassembled WGS sequence"/>
</dbReference>
<evidence type="ECO:0000313" key="2">
    <source>
        <dbReference type="Proteomes" id="UP001149090"/>
    </source>
</evidence>
<reference evidence="1" key="1">
    <citation type="submission" date="2022-10" db="EMBL/GenBank/DDBJ databases">
        <title>Novel sulphate-reducing endosymbionts in the free-living metamonad Anaeramoeba.</title>
        <authorList>
            <person name="Jerlstrom-Hultqvist J."/>
            <person name="Cepicka I."/>
            <person name="Gallot-Lavallee L."/>
            <person name="Salas-Leiva D."/>
            <person name="Curtis B.A."/>
            <person name="Zahonova K."/>
            <person name="Pipaliya S."/>
            <person name="Dacks J."/>
            <person name="Roger A.J."/>
        </authorList>
    </citation>
    <scope>NUCLEOTIDE SEQUENCE</scope>
    <source>
        <strain evidence="1">BMAN</strain>
    </source>
</reference>
<comment type="caution">
    <text evidence="1">The sequence shown here is derived from an EMBL/GenBank/DDBJ whole genome shotgun (WGS) entry which is preliminary data.</text>
</comment>
<organism evidence="1 2">
    <name type="scientific">Anaeramoeba ignava</name>
    <name type="common">Anaerobic marine amoeba</name>
    <dbReference type="NCBI Taxonomy" id="1746090"/>
    <lineage>
        <taxon>Eukaryota</taxon>
        <taxon>Metamonada</taxon>
        <taxon>Anaeramoebidae</taxon>
        <taxon>Anaeramoeba</taxon>
    </lineage>
</organism>